<evidence type="ECO:0000259" key="2">
    <source>
        <dbReference type="Pfam" id="PF06439"/>
    </source>
</evidence>
<keyword evidence="4" id="KW-1185">Reference proteome</keyword>
<name>A0A5C5ZM16_9BACT</name>
<feature type="domain" description="3-keto-alpha-glucoside-1,2-lyase/3-keto-2-hydroxy-glucal hydratase" evidence="2">
    <location>
        <begin position="42"/>
        <end position="223"/>
    </location>
</feature>
<feature type="chain" id="PRO_5022695621" description="3-keto-alpha-glucoside-1,2-lyase/3-keto-2-hydroxy-glucal hydratase domain-containing protein" evidence="1">
    <location>
        <begin position="25"/>
        <end position="232"/>
    </location>
</feature>
<evidence type="ECO:0000313" key="3">
    <source>
        <dbReference type="EMBL" id="TWT88258.1"/>
    </source>
</evidence>
<dbReference type="AlphaFoldDB" id="A0A5C5ZM16"/>
<gene>
    <name evidence="3" type="ORF">Mal64_17370</name>
</gene>
<dbReference type="Proteomes" id="UP000315440">
    <property type="component" value="Unassembled WGS sequence"/>
</dbReference>
<evidence type="ECO:0000256" key="1">
    <source>
        <dbReference type="SAM" id="SignalP"/>
    </source>
</evidence>
<feature type="signal peptide" evidence="1">
    <location>
        <begin position="1"/>
        <end position="24"/>
    </location>
</feature>
<accession>A0A5C5ZM16</accession>
<dbReference type="Pfam" id="PF06439">
    <property type="entry name" value="3keto-disac_hyd"/>
    <property type="match status" value="1"/>
</dbReference>
<dbReference type="InterPro" id="IPR010496">
    <property type="entry name" value="AL/BT2_dom"/>
</dbReference>
<organism evidence="3 4">
    <name type="scientific">Pseudobythopirellula maris</name>
    <dbReference type="NCBI Taxonomy" id="2527991"/>
    <lineage>
        <taxon>Bacteria</taxon>
        <taxon>Pseudomonadati</taxon>
        <taxon>Planctomycetota</taxon>
        <taxon>Planctomycetia</taxon>
        <taxon>Pirellulales</taxon>
        <taxon>Lacipirellulaceae</taxon>
        <taxon>Pseudobythopirellula</taxon>
    </lineage>
</organism>
<dbReference type="EMBL" id="SJPQ01000002">
    <property type="protein sequence ID" value="TWT88258.1"/>
    <property type="molecule type" value="Genomic_DNA"/>
</dbReference>
<reference evidence="3 4" key="1">
    <citation type="submission" date="2019-02" db="EMBL/GenBank/DDBJ databases">
        <title>Deep-cultivation of Planctomycetes and their phenomic and genomic characterization uncovers novel biology.</title>
        <authorList>
            <person name="Wiegand S."/>
            <person name="Jogler M."/>
            <person name="Boedeker C."/>
            <person name="Pinto D."/>
            <person name="Vollmers J."/>
            <person name="Rivas-Marin E."/>
            <person name="Kohn T."/>
            <person name="Peeters S.H."/>
            <person name="Heuer A."/>
            <person name="Rast P."/>
            <person name="Oberbeckmann S."/>
            <person name="Bunk B."/>
            <person name="Jeske O."/>
            <person name="Meyerdierks A."/>
            <person name="Storesund J.E."/>
            <person name="Kallscheuer N."/>
            <person name="Luecker S."/>
            <person name="Lage O.M."/>
            <person name="Pohl T."/>
            <person name="Merkel B.J."/>
            <person name="Hornburger P."/>
            <person name="Mueller R.-W."/>
            <person name="Bruemmer F."/>
            <person name="Labrenz M."/>
            <person name="Spormann A.M."/>
            <person name="Op Den Camp H."/>
            <person name="Overmann J."/>
            <person name="Amann R."/>
            <person name="Jetten M.S.M."/>
            <person name="Mascher T."/>
            <person name="Medema M.H."/>
            <person name="Devos D.P."/>
            <person name="Kaster A.-K."/>
            <person name="Ovreas L."/>
            <person name="Rohde M."/>
            <person name="Galperin M.Y."/>
            <person name="Jogler C."/>
        </authorList>
    </citation>
    <scope>NUCLEOTIDE SEQUENCE [LARGE SCALE GENOMIC DNA]</scope>
    <source>
        <strain evidence="3 4">Mal64</strain>
    </source>
</reference>
<protein>
    <recommendedName>
        <fullName evidence="2">3-keto-alpha-glucoside-1,2-lyase/3-keto-2-hydroxy-glucal hydratase domain-containing protein</fullName>
    </recommendedName>
</protein>
<keyword evidence="1" id="KW-0732">Signal</keyword>
<sequence length="232" mass="25827" precursor="true">MIRRFALRFNLLLAIAALSSAGSAATGEPTDPGWIDLGSPSVWRGYRQEEFPESWSIDPQSVITTDGQAGVDLVTRDEFGDFDLRFEWKITPAGNSGVLYRVTEKGDATYHTGPEYQVLDNNGIVDLESRHSAGAIYGLYPPTADAANPAGEWNTARIMISNGHVRHWVNDQLVAEATIGSDDWRSRVAETKFAAWERFAQSPRGRIALQQHGARVWYRGMRVLPLEAHDLR</sequence>
<proteinExistence type="predicted"/>
<evidence type="ECO:0000313" key="4">
    <source>
        <dbReference type="Proteomes" id="UP000315440"/>
    </source>
</evidence>
<dbReference type="GO" id="GO:0016787">
    <property type="term" value="F:hydrolase activity"/>
    <property type="evidence" value="ECO:0007669"/>
    <property type="project" value="InterPro"/>
</dbReference>
<comment type="caution">
    <text evidence="3">The sequence shown here is derived from an EMBL/GenBank/DDBJ whole genome shotgun (WGS) entry which is preliminary data.</text>
</comment>
<dbReference type="Gene3D" id="2.60.120.560">
    <property type="entry name" value="Exo-inulinase, domain 1"/>
    <property type="match status" value="1"/>
</dbReference>
<dbReference type="RefSeq" id="WP_197525585.1">
    <property type="nucleotide sequence ID" value="NZ_SJPQ01000002.1"/>
</dbReference>